<reference evidence="4" key="2">
    <citation type="submission" date="2020-04" db="EMBL/GenBank/DDBJ databases">
        <authorList>
            <consortium name="NCBI Genome Project"/>
        </authorList>
    </citation>
    <scope>NUCLEOTIDE SEQUENCE</scope>
    <source>
        <strain evidence="4">CBS 781.70</strain>
    </source>
</reference>
<reference evidence="4" key="3">
    <citation type="submission" date="2025-04" db="UniProtKB">
        <authorList>
            <consortium name="RefSeq"/>
        </authorList>
    </citation>
    <scope>IDENTIFICATION</scope>
    <source>
        <strain evidence="4">CBS 781.70</strain>
    </source>
</reference>
<dbReference type="RefSeq" id="XP_033533383.1">
    <property type="nucleotide sequence ID" value="XM_033676473.1"/>
</dbReference>
<evidence type="ECO:0000256" key="1">
    <source>
        <dbReference type="SAM" id="MobiDB-lite"/>
    </source>
</evidence>
<feature type="region of interest" description="Disordered" evidence="1">
    <location>
        <begin position="1"/>
        <end position="29"/>
    </location>
</feature>
<name>A0A6G1G192_9PEZI</name>
<dbReference type="AlphaFoldDB" id="A0A6G1G192"/>
<dbReference type="Proteomes" id="UP000504638">
    <property type="component" value="Unplaced"/>
</dbReference>
<dbReference type="Pfam" id="PF11927">
    <property type="entry name" value="HODM_asu-like"/>
    <property type="match status" value="1"/>
</dbReference>
<evidence type="ECO:0000313" key="3">
    <source>
        <dbReference type="Proteomes" id="UP000504638"/>
    </source>
</evidence>
<dbReference type="OrthoDB" id="5043642at2759"/>
<gene>
    <name evidence="2 4" type="ORF">P152DRAFT_398583</name>
</gene>
<sequence length="378" mass="43781">MYSALRRQVDRTPDNWVDPLPSAPSSPLEDPFHTPIETQIVLQQYESLTLDDLYQCRPPRFPDRERYALNMGLCKLFHDDWIEVDERYLAYHSVRAKILEEMGSEAIHRVSGAEEAEKELFDEVVKHLIQKHGRFFEIIQSSPHISEKDGRQYASFSPRRIRNRLTGEEYRISQPTIPSPMEIVARLCQEDFSLLVKEQDGSHRLSVSLLATLFPAAWRLRERIGWHVTDLHGTVPMWPEKLSAPVEHYFSRLSSDSNMARFAFFPVVIPAGSTPAPHTFLFAQTPEDLVPKTPPARPEEVIFRFERQIFRRLPKTSAIVFTVKTSMAPLTSLNLEDCRRLAVTVRSWPAEVAEYRGVLIWGDMVLDWCDAQQKEYME</sequence>
<dbReference type="EMBL" id="ML975160">
    <property type="protein sequence ID" value="KAF1811752.1"/>
    <property type="molecule type" value="Genomic_DNA"/>
</dbReference>
<protein>
    <submittedName>
        <fullName evidence="2 4">Uncharacterized protein</fullName>
    </submittedName>
</protein>
<dbReference type="GeneID" id="54417043"/>
<dbReference type="InterPro" id="IPR021848">
    <property type="entry name" value="HODM_asu-like"/>
</dbReference>
<keyword evidence="3" id="KW-1185">Reference proteome</keyword>
<evidence type="ECO:0000313" key="4">
    <source>
        <dbReference type="RefSeq" id="XP_033533383.1"/>
    </source>
</evidence>
<proteinExistence type="predicted"/>
<organism evidence="2">
    <name type="scientific">Eremomyces bilateralis CBS 781.70</name>
    <dbReference type="NCBI Taxonomy" id="1392243"/>
    <lineage>
        <taxon>Eukaryota</taxon>
        <taxon>Fungi</taxon>
        <taxon>Dikarya</taxon>
        <taxon>Ascomycota</taxon>
        <taxon>Pezizomycotina</taxon>
        <taxon>Dothideomycetes</taxon>
        <taxon>Dothideomycetes incertae sedis</taxon>
        <taxon>Eremomycetales</taxon>
        <taxon>Eremomycetaceae</taxon>
        <taxon>Eremomyces</taxon>
    </lineage>
</organism>
<reference evidence="2 4" key="1">
    <citation type="submission" date="2020-01" db="EMBL/GenBank/DDBJ databases">
        <authorList>
            <consortium name="DOE Joint Genome Institute"/>
            <person name="Haridas S."/>
            <person name="Albert R."/>
            <person name="Binder M."/>
            <person name="Bloem J."/>
            <person name="Labutti K."/>
            <person name="Salamov A."/>
            <person name="Andreopoulos B."/>
            <person name="Baker S.E."/>
            <person name="Barry K."/>
            <person name="Bills G."/>
            <person name="Bluhm B.H."/>
            <person name="Cannon C."/>
            <person name="Castanera R."/>
            <person name="Culley D.E."/>
            <person name="Daum C."/>
            <person name="Ezra D."/>
            <person name="Gonzalez J.B."/>
            <person name="Henrissat B."/>
            <person name="Kuo A."/>
            <person name="Liang C."/>
            <person name="Lipzen A."/>
            <person name="Lutzoni F."/>
            <person name="Magnuson J."/>
            <person name="Mondo S."/>
            <person name="Nolan M."/>
            <person name="Ohm R."/>
            <person name="Pangilinan J."/>
            <person name="Park H.-J."/>
            <person name="Ramirez L."/>
            <person name="Alfaro M."/>
            <person name="Sun H."/>
            <person name="Tritt A."/>
            <person name="Yoshinaga Y."/>
            <person name="Zwiers L.-H."/>
            <person name="Turgeon B.G."/>
            <person name="Goodwin S.B."/>
            <person name="Spatafora J.W."/>
            <person name="Crous P.W."/>
            <person name="Grigoriev I.V."/>
        </authorList>
    </citation>
    <scope>NUCLEOTIDE SEQUENCE</scope>
    <source>
        <strain evidence="2 4">CBS 781.70</strain>
    </source>
</reference>
<accession>A0A6G1G192</accession>
<evidence type="ECO:0000313" key="2">
    <source>
        <dbReference type="EMBL" id="KAF1811752.1"/>
    </source>
</evidence>